<gene>
    <name evidence="1" type="ORF">CEXT_256131</name>
</gene>
<comment type="caution">
    <text evidence="1">The sequence shown here is derived from an EMBL/GenBank/DDBJ whole genome shotgun (WGS) entry which is preliminary data.</text>
</comment>
<sequence length="103" mass="12251">MKIWHWKKTLKQKLASDYCYETVIFSTLIKQWLNARHKHYLILYKHWATLGVINKSMVEALITEHSSPSSTIPFTNQMVNFKKMISRIEELQNFPVLDLFDGH</sequence>
<dbReference type="Proteomes" id="UP001054945">
    <property type="component" value="Unassembled WGS sequence"/>
</dbReference>
<proteinExistence type="predicted"/>
<reference evidence="1 2" key="1">
    <citation type="submission" date="2021-06" db="EMBL/GenBank/DDBJ databases">
        <title>Caerostris extrusa draft genome.</title>
        <authorList>
            <person name="Kono N."/>
            <person name="Arakawa K."/>
        </authorList>
    </citation>
    <scope>NUCLEOTIDE SEQUENCE [LARGE SCALE GENOMIC DNA]</scope>
</reference>
<dbReference type="AlphaFoldDB" id="A0AAV4SPJ8"/>
<organism evidence="1 2">
    <name type="scientific">Caerostris extrusa</name>
    <name type="common">Bark spider</name>
    <name type="synonym">Caerostris bankana</name>
    <dbReference type="NCBI Taxonomy" id="172846"/>
    <lineage>
        <taxon>Eukaryota</taxon>
        <taxon>Metazoa</taxon>
        <taxon>Ecdysozoa</taxon>
        <taxon>Arthropoda</taxon>
        <taxon>Chelicerata</taxon>
        <taxon>Arachnida</taxon>
        <taxon>Araneae</taxon>
        <taxon>Araneomorphae</taxon>
        <taxon>Entelegynae</taxon>
        <taxon>Araneoidea</taxon>
        <taxon>Araneidae</taxon>
        <taxon>Caerostris</taxon>
    </lineage>
</organism>
<keyword evidence="2" id="KW-1185">Reference proteome</keyword>
<accession>A0AAV4SPJ8</accession>
<name>A0AAV4SPJ8_CAEEX</name>
<evidence type="ECO:0000313" key="2">
    <source>
        <dbReference type="Proteomes" id="UP001054945"/>
    </source>
</evidence>
<dbReference type="EMBL" id="BPLR01009808">
    <property type="protein sequence ID" value="GIY34796.1"/>
    <property type="molecule type" value="Genomic_DNA"/>
</dbReference>
<evidence type="ECO:0000313" key="1">
    <source>
        <dbReference type="EMBL" id="GIY34796.1"/>
    </source>
</evidence>
<protein>
    <submittedName>
        <fullName evidence="1">Uncharacterized protein</fullName>
    </submittedName>
</protein>